<dbReference type="InterPro" id="IPR000832">
    <property type="entry name" value="GPCR_2_secretin-like"/>
</dbReference>
<name>A0A8B8F1Q2_CRAVI</name>
<evidence type="ECO:0000313" key="8">
    <source>
        <dbReference type="Proteomes" id="UP000694844"/>
    </source>
</evidence>
<dbReference type="Proteomes" id="UP000694844">
    <property type="component" value="Chromosome 5"/>
</dbReference>
<dbReference type="OrthoDB" id="6146532at2759"/>
<feature type="transmembrane region" description="Helical" evidence="5">
    <location>
        <begin position="812"/>
        <end position="835"/>
    </location>
</feature>
<proteinExistence type="predicted"/>
<evidence type="ECO:0000256" key="3">
    <source>
        <dbReference type="ARBA" id="ARBA00022989"/>
    </source>
</evidence>
<dbReference type="KEGG" id="cvn:111138469"/>
<keyword evidence="8" id="KW-1185">Reference proteome</keyword>
<evidence type="ECO:0000256" key="6">
    <source>
        <dbReference type="SAM" id="SignalP"/>
    </source>
</evidence>
<feature type="domain" description="G-protein coupled receptors family 2 profile 2" evidence="7">
    <location>
        <begin position="657"/>
        <end position="905"/>
    </location>
</feature>
<evidence type="ECO:0000256" key="5">
    <source>
        <dbReference type="SAM" id="Phobius"/>
    </source>
</evidence>
<evidence type="ECO:0000256" key="4">
    <source>
        <dbReference type="ARBA" id="ARBA00023136"/>
    </source>
</evidence>
<protein>
    <submittedName>
        <fullName evidence="9">Uncharacterized protein LOC111138469</fullName>
    </submittedName>
</protein>
<feature type="signal peptide" evidence="6">
    <location>
        <begin position="1"/>
        <end position="22"/>
    </location>
</feature>
<feature type="transmembrane region" description="Helical" evidence="5">
    <location>
        <begin position="883"/>
        <end position="907"/>
    </location>
</feature>
<evidence type="ECO:0000259" key="7">
    <source>
        <dbReference type="PROSITE" id="PS50261"/>
    </source>
</evidence>
<dbReference type="RefSeq" id="XP_022346164.1">
    <property type="nucleotide sequence ID" value="XM_022490456.1"/>
</dbReference>
<sequence length="925" mass="108239">MMKVKLSLWILAIFLLVVRISGYNFHPWKQSNALRKPTLYDISMVENMTEWIQNDTFRFHIQSYLLLCPGQEDMCFGKQYKRNYSFQFTYRSCDHCQCGNDCRRANNCCPWRFYQQDKDKTPNYISYQTYNQNTVSKYSNVPLKCLIPQANARSIKPAMLSYYMISSCPHNYDNTVIIQRCEHSFQVKNIFLYQPHFSLLSNETFRNRECAVCNGEPLDKLIPWSLSLVCANEEALLKTNTISYLQSIVFYDNALCNAVFAPPPFKTQTKPCVVEQRYVSSCNTSGRWKTFDSTIFNACNSNFVDVYLDCSVSFERKLYKNIYCAMCNHEDWEQVLTIECISSVDSFDWQNGEYLVSFSALIDFRRLEDVQSVSRIEGLRCPEDSLYEPRLDECIPIVCEEGMKTENLECTPYHPVIFQKYYEINFMFYPTRAPLSNLKESLENVKTFVDNFIATYDLTNYVCFYSILYPQEVRFKDKGSYYIVASIQLSVGRMHRYKEFIFFLNNKLSEMDGMIVYDLEIQHMGQTFTTYFEVQNAIRRSYKNPMSDDIMITWHDKQFFKEDPAWKYTCLNRQSIVSTTIIAASSLCRKLVIDKRKFHVLISDFKLYFVDFDFYIPSQYFRESANKTLVEVCIEKYQIGKMPLVPRLQTQNLEIEERFLSLVCTIISSAGCVGSLIVQIFIQKTNSLPKYNMMALSLTLLLANIIYSVAKLARPYPSLCLIIGGATQCLWLGVLSLMFLYCFSVFRTFTTWKITKSDRDPQIQLLFNITLGFIVPVLMTTVNVLISRFFFLDENFGYSLSTCFISRSDLNLFTFAIPIAVIIILNIFMFLIIVREIRLKNLNPFSNSRERHTMKIYCKLSTLTGFTWLLGYFYQVFQFRVLSYLHILFTGSQGMFLFISFAVPILLKSKTWNRKTRDDVSTPKS</sequence>
<comment type="subcellular location">
    <subcellularLocation>
        <location evidence="1">Membrane</location>
        <topology evidence="1">Multi-pass membrane protein</topology>
    </subcellularLocation>
</comment>
<dbReference type="GO" id="GO:0004930">
    <property type="term" value="F:G protein-coupled receptor activity"/>
    <property type="evidence" value="ECO:0007669"/>
    <property type="project" value="InterPro"/>
</dbReference>
<accession>A0A8B8F1Q2</accession>
<reference evidence="9" key="1">
    <citation type="submission" date="2025-08" db="UniProtKB">
        <authorList>
            <consortium name="RefSeq"/>
        </authorList>
    </citation>
    <scope>IDENTIFICATION</scope>
    <source>
        <tissue evidence="9">Whole sample</tissue>
    </source>
</reference>
<dbReference type="AlphaFoldDB" id="A0A8B8F1Q2"/>
<dbReference type="GeneID" id="111138469"/>
<dbReference type="GO" id="GO:0016020">
    <property type="term" value="C:membrane"/>
    <property type="evidence" value="ECO:0007669"/>
    <property type="project" value="UniProtKB-SubCell"/>
</dbReference>
<feature type="transmembrane region" description="Helical" evidence="5">
    <location>
        <begin position="765"/>
        <end position="792"/>
    </location>
</feature>
<dbReference type="InterPro" id="IPR053231">
    <property type="entry name" value="GPCR_LN-TM7"/>
</dbReference>
<evidence type="ECO:0000313" key="9">
    <source>
        <dbReference type="RefSeq" id="XP_022346164.1"/>
    </source>
</evidence>
<evidence type="ECO:0000256" key="2">
    <source>
        <dbReference type="ARBA" id="ARBA00022692"/>
    </source>
</evidence>
<organism evidence="8 9">
    <name type="scientific">Crassostrea virginica</name>
    <name type="common">Eastern oyster</name>
    <dbReference type="NCBI Taxonomy" id="6565"/>
    <lineage>
        <taxon>Eukaryota</taxon>
        <taxon>Metazoa</taxon>
        <taxon>Spiralia</taxon>
        <taxon>Lophotrochozoa</taxon>
        <taxon>Mollusca</taxon>
        <taxon>Bivalvia</taxon>
        <taxon>Autobranchia</taxon>
        <taxon>Pteriomorphia</taxon>
        <taxon>Ostreida</taxon>
        <taxon>Ostreoidea</taxon>
        <taxon>Ostreidae</taxon>
        <taxon>Crassostrea</taxon>
    </lineage>
</organism>
<dbReference type="PANTHER" id="PTHR45902">
    <property type="entry name" value="LATROPHILIN RECEPTOR-LIKE PROTEIN A"/>
    <property type="match status" value="1"/>
</dbReference>
<dbReference type="InterPro" id="IPR017981">
    <property type="entry name" value="GPCR_2-like_7TM"/>
</dbReference>
<dbReference type="Pfam" id="PF00002">
    <property type="entry name" value="7tm_2"/>
    <property type="match status" value="1"/>
</dbReference>
<feature type="chain" id="PRO_5034503942" evidence="6">
    <location>
        <begin position="23"/>
        <end position="925"/>
    </location>
</feature>
<evidence type="ECO:0000256" key="1">
    <source>
        <dbReference type="ARBA" id="ARBA00004141"/>
    </source>
</evidence>
<keyword evidence="4 5" id="KW-0472">Membrane</keyword>
<keyword evidence="3 5" id="KW-1133">Transmembrane helix</keyword>
<dbReference type="PANTHER" id="PTHR45902:SF1">
    <property type="entry name" value="LATROPHILIN RECEPTOR-LIKE PROTEIN A"/>
    <property type="match status" value="1"/>
</dbReference>
<dbReference type="GO" id="GO:0007166">
    <property type="term" value="P:cell surface receptor signaling pathway"/>
    <property type="evidence" value="ECO:0007669"/>
    <property type="project" value="InterPro"/>
</dbReference>
<gene>
    <name evidence="9" type="primary">LOC111138469</name>
</gene>
<feature type="transmembrane region" description="Helical" evidence="5">
    <location>
        <begin position="659"/>
        <end position="681"/>
    </location>
</feature>
<feature type="transmembrane region" description="Helical" evidence="5">
    <location>
        <begin position="716"/>
        <end position="744"/>
    </location>
</feature>
<dbReference type="Gene3D" id="1.20.1070.10">
    <property type="entry name" value="Rhodopsin 7-helix transmembrane proteins"/>
    <property type="match status" value="1"/>
</dbReference>
<keyword evidence="6" id="KW-0732">Signal</keyword>
<feature type="transmembrane region" description="Helical" evidence="5">
    <location>
        <begin position="693"/>
        <end position="710"/>
    </location>
</feature>
<keyword evidence="2 5" id="KW-0812">Transmembrane</keyword>
<dbReference type="PROSITE" id="PS50261">
    <property type="entry name" value="G_PROTEIN_RECEP_F2_4"/>
    <property type="match status" value="1"/>
</dbReference>
<feature type="transmembrane region" description="Helical" evidence="5">
    <location>
        <begin position="856"/>
        <end position="877"/>
    </location>
</feature>